<evidence type="ECO:0000313" key="1">
    <source>
        <dbReference type="EMBL" id="AIF82406.1"/>
    </source>
</evidence>
<dbReference type="HOGENOM" id="CLU_3178398_0_0_2"/>
<dbReference type="KEGG" id="nev:NTE_00324"/>
<keyword evidence="2" id="KW-1185">Reference proteome</keyword>
<dbReference type="Proteomes" id="UP000028194">
    <property type="component" value="Chromosome"/>
</dbReference>
<accession>A0A075MLP2</accession>
<proteinExistence type="predicted"/>
<evidence type="ECO:0000313" key="2">
    <source>
        <dbReference type="Proteomes" id="UP000028194"/>
    </source>
</evidence>
<gene>
    <name evidence="1" type="ORF">NTE_00324</name>
</gene>
<protein>
    <submittedName>
        <fullName evidence="1">Uncharacterized protein</fullName>
    </submittedName>
</protein>
<dbReference type="EMBL" id="CP007174">
    <property type="protein sequence ID" value="AIF82406.1"/>
    <property type="molecule type" value="Genomic_DNA"/>
</dbReference>
<organism evidence="1 2">
    <name type="scientific">Candidatus Nitrososphaera evergladensis SR1</name>
    <dbReference type="NCBI Taxonomy" id="1459636"/>
    <lineage>
        <taxon>Archaea</taxon>
        <taxon>Nitrososphaerota</taxon>
        <taxon>Nitrososphaeria</taxon>
        <taxon>Nitrososphaerales</taxon>
        <taxon>Nitrososphaeraceae</taxon>
        <taxon>Nitrososphaera</taxon>
    </lineage>
</organism>
<sequence>MESDLCFSEDNPVAAQVRDGAMSSTGNHTHEELQVVLHGFIHWSER</sequence>
<reference evidence="1 2" key="1">
    <citation type="journal article" date="2014" name="PLoS ONE">
        <title>Genome Sequence of Candidatus Nitrososphaera evergladensis from Group I.1b Enriched from Everglades Soil Reveals Novel Genomic Features of the Ammonia-Oxidizing Archaea.</title>
        <authorList>
            <person name="Zhalnina K.V."/>
            <person name="Dias R."/>
            <person name="Leonard M.T."/>
            <person name="Dorr de Quadros P."/>
            <person name="Camargo F.A."/>
            <person name="Drew J.C."/>
            <person name="Farmerie W.G."/>
            <person name="Daroub S.H."/>
            <person name="Triplett E.W."/>
        </authorList>
    </citation>
    <scope>NUCLEOTIDE SEQUENCE [LARGE SCALE GENOMIC DNA]</scope>
    <source>
        <strain evidence="1 2">SR1</strain>
    </source>
</reference>
<name>A0A075MLP2_9ARCH</name>
<dbReference type="AlphaFoldDB" id="A0A075MLP2"/>